<evidence type="ECO:0000259" key="5">
    <source>
        <dbReference type="Pfam" id="PF00888"/>
    </source>
</evidence>
<dbReference type="Gene3D" id="6.10.280.240">
    <property type="match status" value="1"/>
</dbReference>
<dbReference type="InterPro" id="IPR016159">
    <property type="entry name" value="Cullin_repeat-like_dom_sf"/>
</dbReference>
<feature type="domain" description="Cullin N-terminal" evidence="5">
    <location>
        <begin position="19"/>
        <end position="298"/>
    </location>
</feature>
<protein>
    <recommendedName>
        <fullName evidence="5">Cullin N-terminal domain-containing protein</fullName>
    </recommendedName>
</protein>
<evidence type="ECO:0000256" key="3">
    <source>
        <dbReference type="ARBA" id="ARBA00022786"/>
    </source>
</evidence>
<keyword evidence="4" id="KW-0832">Ubl conjugation</keyword>
<keyword evidence="2" id="KW-1017">Isopeptide bond</keyword>
<dbReference type="OrthoDB" id="27073at2759"/>
<proteinExistence type="inferred from homology"/>
<reference evidence="7" key="1">
    <citation type="submission" date="2017-10" db="EMBL/GenBank/DDBJ databases">
        <title>Rapid genome shrinkage in a self-fertile nematode reveals novel sperm competition proteins.</title>
        <authorList>
            <person name="Yin D."/>
            <person name="Schwarz E.M."/>
            <person name="Thomas C.G."/>
            <person name="Felde R.L."/>
            <person name="Korf I.F."/>
            <person name="Cutter A.D."/>
            <person name="Schartner C.M."/>
            <person name="Ralston E.J."/>
            <person name="Meyer B.J."/>
            <person name="Haag E.S."/>
        </authorList>
    </citation>
    <scope>NUCLEOTIDE SEQUENCE [LARGE SCALE GENOMIC DNA]</scope>
    <source>
        <strain evidence="7">JU1422</strain>
    </source>
</reference>
<dbReference type="AlphaFoldDB" id="A0A2G5V8L2"/>
<name>A0A2G5V8L2_9PELO</name>
<comment type="similarity">
    <text evidence="1">Belongs to the cullin family.</text>
</comment>
<dbReference type="GO" id="GO:0031625">
    <property type="term" value="F:ubiquitin protein ligase binding"/>
    <property type="evidence" value="ECO:0007669"/>
    <property type="project" value="InterPro"/>
</dbReference>
<dbReference type="SUPFAM" id="SSF74788">
    <property type="entry name" value="Cullin repeat-like"/>
    <property type="match status" value="1"/>
</dbReference>
<evidence type="ECO:0000256" key="4">
    <source>
        <dbReference type="ARBA" id="ARBA00022843"/>
    </source>
</evidence>
<evidence type="ECO:0000256" key="2">
    <source>
        <dbReference type="ARBA" id="ARBA00022499"/>
    </source>
</evidence>
<dbReference type="PANTHER" id="PTHR11932">
    <property type="entry name" value="CULLIN"/>
    <property type="match status" value="1"/>
</dbReference>
<dbReference type="InterPro" id="IPR001373">
    <property type="entry name" value="Cullin_N"/>
</dbReference>
<sequence length="316" mass="37015">MSSSRIRMTLDEEYVTHSWNLLKRAIQAIQHKNNPGLGFEELYRAVYTMVQHKHGDRLYNGLRELIREHLEVVRVRIIESMNSGVFLETMAEAWSDHTVAMVNIREYMMYMDRVYVAQNPSALHVYDLGLELFRTEILKNNGIGDRLIFIRDRQLDLIKSYRKSDEINWHGMKSLCEMLISLGIDNRFVYEEYFEKALLKGTHEYYREFCETLLAGENDACYYLEQVETAIRDEANRASRYLDKETEVKILQVVANVMVADHMSTIVYMPNGGVKFMLQHKRVEDLTRIFRIFKHITESQGVPVSGRKVLLKAVGE</sequence>
<dbReference type="GO" id="GO:0006511">
    <property type="term" value="P:ubiquitin-dependent protein catabolic process"/>
    <property type="evidence" value="ECO:0007669"/>
    <property type="project" value="InterPro"/>
</dbReference>
<evidence type="ECO:0000313" key="7">
    <source>
        <dbReference type="Proteomes" id="UP000230233"/>
    </source>
</evidence>
<gene>
    <name evidence="6" type="primary">Cnig_chr_II.g7056</name>
    <name evidence="6" type="ORF">B9Z55_007056</name>
</gene>
<dbReference type="STRING" id="1611254.A0A2G5V8L2"/>
<dbReference type="Pfam" id="PF00888">
    <property type="entry name" value="Cullin"/>
    <property type="match status" value="1"/>
</dbReference>
<comment type="caution">
    <text evidence="6">The sequence shown here is derived from an EMBL/GenBank/DDBJ whole genome shotgun (WGS) entry which is preliminary data.</text>
</comment>
<evidence type="ECO:0000256" key="1">
    <source>
        <dbReference type="ARBA" id="ARBA00006019"/>
    </source>
</evidence>
<dbReference type="FunFam" id="1.20.1310.10:FF:000006">
    <property type="entry name" value="Cullin 3"/>
    <property type="match status" value="1"/>
</dbReference>
<dbReference type="EMBL" id="PDUG01000002">
    <property type="protein sequence ID" value="PIC47866.1"/>
    <property type="molecule type" value="Genomic_DNA"/>
</dbReference>
<dbReference type="FunFam" id="1.20.1310.10:FF:000001">
    <property type="entry name" value="Cullin 3"/>
    <property type="match status" value="1"/>
</dbReference>
<organism evidence="6 7">
    <name type="scientific">Caenorhabditis nigoni</name>
    <dbReference type="NCBI Taxonomy" id="1611254"/>
    <lineage>
        <taxon>Eukaryota</taxon>
        <taxon>Metazoa</taxon>
        <taxon>Ecdysozoa</taxon>
        <taxon>Nematoda</taxon>
        <taxon>Chromadorea</taxon>
        <taxon>Rhabditida</taxon>
        <taxon>Rhabditina</taxon>
        <taxon>Rhabditomorpha</taxon>
        <taxon>Rhabditoidea</taxon>
        <taxon>Rhabditidae</taxon>
        <taxon>Peloderinae</taxon>
        <taxon>Caenorhabditis</taxon>
    </lineage>
</organism>
<keyword evidence="3" id="KW-0833">Ubl conjugation pathway</keyword>
<dbReference type="Proteomes" id="UP000230233">
    <property type="component" value="Chromosome II"/>
</dbReference>
<keyword evidence="7" id="KW-1185">Reference proteome</keyword>
<dbReference type="Gene3D" id="1.20.1310.10">
    <property type="entry name" value="Cullin Repeats"/>
    <property type="match status" value="2"/>
</dbReference>
<evidence type="ECO:0000313" key="6">
    <source>
        <dbReference type="EMBL" id="PIC47866.1"/>
    </source>
</evidence>
<dbReference type="InterPro" id="IPR045093">
    <property type="entry name" value="Cullin"/>
</dbReference>
<accession>A0A2G5V8L2</accession>